<comment type="cofactor">
    <cofactor evidence="1">
        <name>a divalent metal cation</name>
        <dbReference type="ChEBI" id="CHEBI:60240"/>
    </cofactor>
</comment>
<dbReference type="OrthoDB" id="95977at2759"/>
<gene>
    <name evidence="4" type="ORF">H257_03946</name>
</gene>
<evidence type="ECO:0000313" key="4">
    <source>
        <dbReference type="EMBL" id="ETV83143.1"/>
    </source>
</evidence>
<dbReference type="GO" id="GO:0046872">
    <property type="term" value="F:metal ion binding"/>
    <property type="evidence" value="ECO:0007669"/>
    <property type="project" value="UniProtKB-KW"/>
</dbReference>
<dbReference type="RefSeq" id="XP_009826573.1">
    <property type="nucleotide sequence ID" value="XM_009828271.1"/>
</dbReference>
<evidence type="ECO:0000256" key="1">
    <source>
        <dbReference type="ARBA" id="ARBA00001968"/>
    </source>
</evidence>
<protein>
    <recommendedName>
        <fullName evidence="3">DDE Tnp4 domain-containing protein</fullName>
    </recommendedName>
</protein>
<dbReference type="InterPro" id="IPR027806">
    <property type="entry name" value="HARBI1_dom"/>
</dbReference>
<dbReference type="AlphaFoldDB" id="W4GW65"/>
<dbReference type="Pfam" id="PF13359">
    <property type="entry name" value="DDE_Tnp_4"/>
    <property type="match status" value="1"/>
</dbReference>
<accession>W4GW65</accession>
<proteinExistence type="predicted"/>
<name>W4GW65_APHAT</name>
<organism evidence="4">
    <name type="scientific">Aphanomyces astaci</name>
    <name type="common">Crayfish plague agent</name>
    <dbReference type="NCBI Taxonomy" id="112090"/>
    <lineage>
        <taxon>Eukaryota</taxon>
        <taxon>Sar</taxon>
        <taxon>Stramenopiles</taxon>
        <taxon>Oomycota</taxon>
        <taxon>Saprolegniomycetes</taxon>
        <taxon>Saprolegniales</taxon>
        <taxon>Verrucalvaceae</taxon>
        <taxon>Aphanomyces</taxon>
    </lineage>
</organism>
<dbReference type="GeneID" id="20805942"/>
<reference evidence="4" key="1">
    <citation type="submission" date="2013-12" db="EMBL/GenBank/DDBJ databases">
        <title>The Genome Sequence of Aphanomyces astaci APO3.</title>
        <authorList>
            <consortium name="The Broad Institute Genomics Platform"/>
            <person name="Russ C."/>
            <person name="Tyler B."/>
            <person name="van West P."/>
            <person name="Dieguez-Uribeondo J."/>
            <person name="Young S.K."/>
            <person name="Zeng Q."/>
            <person name="Gargeya S."/>
            <person name="Fitzgerald M."/>
            <person name="Abouelleil A."/>
            <person name="Alvarado L."/>
            <person name="Chapman S.B."/>
            <person name="Gainer-Dewar J."/>
            <person name="Goldberg J."/>
            <person name="Griggs A."/>
            <person name="Gujja S."/>
            <person name="Hansen M."/>
            <person name="Howarth C."/>
            <person name="Imamovic A."/>
            <person name="Ireland A."/>
            <person name="Larimer J."/>
            <person name="McCowan C."/>
            <person name="Murphy C."/>
            <person name="Pearson M."/>
            <person name="Poon T.W."/>
            <person name="Priest M."/>
            <person name="Roberts A."/>
            <person name="Saif S."/>
            <person name="Shea T."/>
            <person name="Sykes S."/>
            <person name="Wortman J."/>
            <person name="Nusbaum C."/>
            <person name="Birren B."/>
        </authorList>
    </citation>
    <scope>NUCLEOTIDE SEQUENCE [LARGE SCALE GENOMIC DNA]</scope>
    <source>
        <strain evidence="4">APO3</strain>
    </source>
</reference>
<sequence length="272" mass="30623">MLGQIPLCPCGHPSTGALFPPTSLICYNGADKVLRCQGCLCSSPATRCARPLDRCNRHFGRSPSSLSNIFLFVVDHVHDKYKEILFLDRERIAPQLARFSRAVANKGGEVYNVWGFVDGTVRACLRPTNGTMQRSVYNAHKRKRALKFQTLVTPDGIAHVFGPVEGRRHDLTILRRSNLEAVLRSDKRFDGYIIYGYPAYGKSAHFASPFGGRNINVAQKYVNKSMSNVRVSVEWSYSQIVRYWSHLDHRTKMCLGTSPISKLYKVAILLTN</sequence>
<dbReference type="EMBL" id="KI913120">
    <property type="protein sequence ID" value="ETV83143.1"/>
    <property type="molecule type" value="Genomic_DNA"/>
</dbReference>
<dbReference type="VEuPathDB" id="FungiDB:H257_03946"/>
<feature type="non-terminal residue" evidence="4">
    <location>
        <position position="272"/>
    </location>
</feature>
<feature type="domain" description="DDE Tnp4" evidence="3">
    <location>
        <begin position="117"/>
        <end position="272"/>
    </location>
</feature>
<evidence type="ECO:0000256" key="2">
    <source>
        <dbReference type="ARBA" id="ARBA00022723"/>
    </source>
</evidence>
<evidence type="ECO:0000259" key="3">
    <source>
        <dbReference type="Pfam" id="PF13359"/>
    </source>
</evidence>
<keyword evidence="2" id="KW-0479">Metal-binding</keyword>